<evidence type="ECO:0000256" key="5">
    <source>
        <dbReference type="ARBA" id="ARBA00022840"/>
    </source>
</evidence>
<dbReference type="GO" id="GO:0016301">
    <property type="term" value="F:kinase activity"/>
    <property type="evidence" value="ECO:0007669"/>
    <property type="project" value="UniProtKB-KW"/>
</dbReference>
<evidence type="ECO:0000256" key="3">
    <source>
        <dbReference type="ARBA" id="ARBA00022741"/>
    </source>
</evidence>
<dbReference type="RefSeq" id="WP_108963365.1">
    <property type="nucleotide sequence ID" value="NZ_QEFB01000013.1"/>
</dbReference>
<gene>
    <name evidence="9" type="ORF">DF223_12265</name>
</gene>
<keyword evidence="10" id="KW-1185">Reference proteome</keyword>
<evidence type="ECO:0000256" key="4">
    <source>
        <dbReference type="ARBA" id="ARBA00022777"/>
    </source>
</evidence>
<dbReference type="InterPro" id="IPR010737">
    <property type="entry name" value="4-carb_acid_sugar_kinase_N"/>
</dbReference>
<comment type="similarity">
    <text evidence="1">Belongs to the four-carbon acid sugar kinase family.</text>
</comment>
<protein>
    <submittedName>
        <fullName evidence="9">Serine kinase</fullName>
    </submittedName>
</protein>
<keyword evidence="6" id="KW-0119">Carbohydrate metabolism</keyword>
<dbReference type="InterPro" id="IPR031475">
    <property type="entry name" value="NBD_C"/>
</dbReference>
<feature type="domain" description="Four-carbon acid sugar kinase nucleotide binding" evidence="8">
    <location>
        <begin position="271"/>
        <end position="431"/>
    </location>
</feature>
<comment type="caution">
    <text evidence="9">The sequence shown here is derived from an EMBL/GenBank/DDBJ whole genome shotgun (WGS) entry which is preliminary data.</text>
</comment>
<keyword evidence="5" id="KW-0067">ATP-binding</keyword>
<evidence type="ECO:0000256" key="1">
    <source>
        <dbReference type="ARBA" id="ARBA00005715"/>
    </source>
</evidence>
<reference evidence="10" key="1">
    <citation type="submission" date="2018-04" db="EMBL/GenBank/DDBJ databases">
        <authorList>
            <person name="Liu S."/>
            <person name="Wang Z."/>
            <person name="Li J."/>
        </authorList>
    </citation>
    <scope>NUCLEOTIDE SEQUENCE [LARGE SCALE GENOMIC DNA]</scope>
    <source>
        <strain evidence="10">622</strain>
    </source>
</reference>
<dbReference type="SUPFAM" id="SSF142764">
    <property type="entry name" value="YgbK-like"/>
    <property type="match status" value="1"/>
</dbReference>
<dbReference type="Pfam" id="PF17042">
    <property type="entry name" value="NBD_C"/>
    <property type="match status" value="1"/>
</dbReference>
<evidence type="ECO:0000259" key="7">
    <source>
        <dbReference type="Pfam" id="PF07005"/>
    </source>
</evidence>
<dbReference type="Proteomes" id="UP000244962">
    <property type="component" value="Unassembled WGS sequence"/>
</dbReference>
<evidence type="ECO:0000256" key="6">
    <source>
        <dbReference type="ARBA" id="ARBA00023277"/>
    </source>
</evidence>
<dbReference type="EMBL" id="QEFB01000013">
    <property type="protein sequence ID" value="PWC06371.1"/>
    <property type="molecule type" value="Genomic_DNA"/>
</dbReference>
<dbReference type="Pfam" id="PF07005">
    <property type="entry name" value="SBD_N"/>
    <property type="match status" value="1"/>
</dbReference>
<dbReference type="AlphaFoldDB" id="A0A2U1TBV9"/>
<dbReference type="InterPro" id="IPR042213">
    <property type="entry name" value="NBD_C_sf"/>
</dbReference>
<feature type="domain" description="Four-carbon acid sugar kinase N-terminal" evidence="7">
    <location>
        <begin position="20"/>
        <end position="240"/>
    </location>
</feature>
<proteinExistence type="inferred from homology"/>
<dbReference type="InterPro" id="IPR037051">
    <property type="entry name" value="4-carb_acid_sugar_kinase_N_sf"/>
</dbReference>
<dbReference type="GO" id="GO:0005524">
    <property type="term" value="F:ATP binding"/>
    <property type="evidence" value="ECO:0007669"/>
    <property type="project" value="UniProtKB-KW"/>
</dbReference>
<name>A0A2U1TBV9_9MICO</name>
<sequence length="460" mass="46248">MTMTDSPLLTQRTTLAAPAGIVADDLTGATDSAVQFARVGWTARLALTSPAAGTADTLAGSVTAVITDARAQDSETANEGTALAVTGLMASGIERLFVKVDSTLRGSVIDQVTGALSSWSVRHPDALAVVCSAYPAMGRTIESGQLLVHGAGVHATAIGRDPVTPVTTSAVAELLPGSVALRLTGASAAENAAQLQAAAVSSRIVAVDAVTDADLSTLAEAIALLGPRAIPTGAAGLAIAMSHVWASEDAATVDPDGHAESAETAAIQRVVVVVSSLHDVSRAQVDELMAQLPRDAVRTLTPTLEQALTPASTAEWAERELAGSPELPAVVVIASPSERPTQDAGHSNAPASDLIAQSLAIISDAVISESPVGAIVLLGGEGARAVLATLGAESLVVRDTVREGIPIGVLEGGKADGITIVTKAGGFGTPTSVAEIVQELFTTADAHDLFSGANTEGTLS</sequence>
<evidence type="ECO:0000259" key="8">
    <source>
        <dbReference type="Pfam" id="PF17042"/>
    </source>
</evidence>
<keyword evidence="2" id="KW-0808">Transferase</keyword>
<evidence type="ECO:0000313" key="10">
    <source>
        <dbReference type="Proteomes" id="UP000244962"/>
    </source>
</evidence>
<evidence type="ECO:0000313" key="9">
    <source>
        <dbReference type="EMBL" id="PWC06371.1"/>
    </source>
</evidence>
<organism evidence="9 10">
    <name type="scientific">Mycetocola zhujimingii</name>
    <dbReference type="NCBI Taxonomy" id="2079792"/>
    <lineage>
        <taxon>Bacteria</taxon>
        <taxon>Bacillati</taxon>
        <taxon>Actinomycetota</taxon>
        <taxon>Actinomycetes</taxon>
        <taxon>Micrococcales</taxon>
        <taxon>Microbacteriaceae</taxon>
        <taxon>Mycetocola</taxon>
    </lineage>
</organism>
<dbReference type="Gene3D" id="3.40.50.10840">
    <property type="entry name" value="Putative sugar-binding, N-terminal domain"/>
    <property type="match status" value="1"/>
</dbReference>
<dbReference type="Gene3D" id="3.40.980.20">
    <property type="entry name" value="Four-carbon acid sugar kinase, nucleotide binding domain"/>
    <property type="match status" value="1"/>
</dbReference>
<keyword evidence="4 9" id="KW-0418">Kinase</keyword>
<accession>A0A2U1TBV9</accession>
<keyword evidence="3" id="KW-0547">Nucleotide-binding</keyword>
<evidence type="ECO:0000256" key="2">
    <source>
        <dbReference type="ARBA" id="ARBA00022679"/>
    </source>
</evidence>